<feature type="transmembrane region" description="Helical" evidence="1">
    <location>
        <begin position="21"/>
        <end position="39"/>
    </location>
</feature>
<keyword evidence="1" id="KW-0472">Membrane</keyword>
<protein>
    <submittedName>
        <fullName evidence="4">PHB domain-containing protein</fullName>
    </submittedName>
</protein>
<keyword evidence="1" id="KW-0812">Transmembrane</keyword>
<feature type="transmembrane region" description="Helical" evidence="1">
    <location>
        <begin position="45"/>
        <end position="68"/>
    </location>
</feature>
<evidence type="ECO:0000313" key="3">
    <source>
        <dbReference type="Proteomes" id="UP000274131"/>
    </source>
</evidence>
<dbReference type="WBParaSite" id="EVEC_0000143601-mRNA-1">
    <property type="protein sequence ID" value="EVEC_0000143601-mRNA-1"/>
    <property type="gene ID" value="EVEC_0000143601"/>
</dbReference>
<evidence type="ECO:0000313" key="4">
    <source>
        <dbReference type="WBParaSite" id="EVEC_0000143601-mRNA-1"/>
    </source>
</evidence>
<evidence type="ECO:0000313" key="2">
    <source>
        <dbReference type="EMBL" id="VDD86001.1"/>
    </source>
</evidence>
<gene>
    <name evidence="2" type="ORF">EVEC_LOCUS1144</name>
</gene>
<reference evidence="2 3" key="2">
    <citation type="submission" date="2018-10" db="EMBL/GenBank/DDBJ databases">
        <authorList>
            <consortium name="Pathogen Informatics"/>
        </authorList>
    </citation>
    <scope>NUCLEOTIDE SEQUENCE [LARGE SCALE GENOMIC DNA]</scope>
</reference>
<keyword evidence="3" id="KW-1185">Reference proteome</keyword>
<dbReference type="Proteomes" id="UP000274131">
    <property type="component" value="Unassembled WGS sequence"/>
</dbReference>
<name>A0A0N4UVG9_ENTVE</name>
<dbReference type="OrthoDB" id="5869292at2759"/>
<sequence>MLFKTSSISSASNKNHQDYGCISFLLIASGLIFTIFSVVQKDTQIGKVWLAGPTTMVVGLVLCGKVVIDWGPAMRQQFDVRPEYEQIPGTNGIAVDRNSILYNTKIADARQSLLANAEKLFVI</sequence>
<accession>A0A0N4UVG9</accession>
<dbReference type="AlphaFoldDB" id="A0A0N4UVG9"/>
<keyword evidence="1" id="KW-1133">Transmembrane helix</keyword>
<organism evidence="4">
    <name type="scientific">Enterobius vermicularis</name>
    <name type="common">Human pinworm</name>
    <dbReference type="NCBI Taxonomy" id="51028"/>
    <lineage>
        <taxon>Eukaryota</taxon>
        <taxon>Metazoa</taxon>
        <taxon>Ecdysozoa</taxon>
        <taxon>Nematoda</taxon>
        <taxon>Chromadorea</taxon>
        <taxon>Rhabditida</taxon>
        <taxon>Spirurina</taxon>
        <taxon>Oxyuridomorpha</taxon>
        <taxon>Oxyuroidea</taxon>
        <taxon>Oxyuridae</taxon>
        <taxon>Enterobius</taxon>
    </lineage>
</organism>
<proteinExistence type="predicted"/>
<reference evidence="4" key="1">
    <citation type="submission" date="2017-02" db="UniProtKB">
        <authorList>
            <consortium name="WormBaseParasite"/>
        </authorList>
    </citation>
    <scope>IDENTIFICATION</scope>
</reference>
<dbReference type="EMBL" id="UXUI01007174">
    <property type="protein sequence ID" value="VDD86001.1"/>
    <property type="molecule type" value="Genomic_DNA"/>
</dbReference>
<evidence type="ECO:0000256" key="1">
    <source>
        <dbReference type="SAM" id="Phobius"/>
    </source>
</evidence>